<dbReference type="InterPro" id="IPR058062">
    <property type="entry name" value="SCO7613_C"/>
</dbReference>
<dbReference type="AlphaFoldDB" id="A0A4R1BY21"/>
<feature type="transmembrane region" description="Helical" evidence="1">
    <location>
        <begin position="233"/>
        <end position="251"/>
    </location>
</feature>
<keyword evidence="3" id="KW-1185">Reference proteome</keyword>
<protein>
    <recommendedName>
        <fullName evidence="4">DUF2157 domain-containing protein</fullName>
    </recommendedName>
</protein>
<evidence type="ECO:0000256" key="1">
    <source>
        <dbReference type="SAM" id="Phobius"/>
    </source>
</evidence>
<feature type="transmembrane region" description="Helical" evidence="1">
    <location>
        <begin position="790"/>
        <end position="807"/>
    </location>
</feature>
<feature type="transmembrane region" description="Helical" evidence="1">
    <location>
        <begin position="502"/>
        <end position="521"/>
    </location>
</feature>
<feature type="transmembrane region" description="Helical" evidence="1">
    <location>
        <begin position="257"/>
        <end position="274"/>
    </location>
</feature>
<feature type="transmembrane region" description="Helical" evidence="1">
    <location>
        <begin position="814"/>
        <end position="830"/>
    </location>
</feature>
<feature type="transmembrane region" description="Helical" evidence="1">
    <location>
        <begin position="115"/>
        <end position="139"/>
    </location>
</feature>
<feature type="transmembrane region" description="Helical" evidence="1">
    <location>
        <begin position="370"/>
        <end position="389"/>
    </location>
</feature>
<name>A0A4R1BY21_9ACTN</name>
<keyword evidence="1" id="KW-1133">Transmembrane helix</keyword>
<feature type="transmembrane region" description="Helical" evidence="1">
    <location>
        <begin position="401"/>
        <end position="421"/>
    </location>
</feature>
<dbReference type="NCBIfam" id="NF047321">
    <property type="entry name" value="SCO7613_CTERM"/>
    <property type="match status" value="1"/>
</dbReference>
<feature type="transmembrane region" description="Helical" evidence="1">
    <location>
        <begin position="447"/>
        <end position="466"/>
    </location>
</feature>
<evidence type="ECO:0008006" key="4">
    <source>
        <dbReference type="Google" id="ProtNLM"/>
    </source>
</evidence>
<feature type="transmembrane region" description="Helical" evidence="1">
    <location>
        <begin position="533"/>
        <end position="563"/>
    </location>
</feature>
<feature type="transmembrane region" description="Helical" evidence="1">
    <location>
        <begin position="145"/>
        <end position="162"/>
    </location>
</feature>
<gene>
    <name evidence="2" type="ORF">EPD65_12070</name>
</gene>
<evidence type="ECO:0000313" key="3">
    <source>
        <dbReference type="Proteomes" id="UP000295453"/>
    </source>
</evidence>
<feature type="transmembrane region" description="Helical" evidence="1">
    <location>
        <begin position="872"/>
        <end position="905"/>
    </location>
</feature>
<feature type="transmembrane region" description="Helical" evidence="1">
    <location>
        <begin position="343"/>
        <end position="364"/>
    </location>
</feature>
<dbReference type="Proteomes" id="UP000295453">
    <property type="component" value="Unassembled WGS sequence"/>
</dbReference>
<feature type="transmembrane region" description="Helical" evidence="1">
    <location>
        <begin position="478"/>
        <end position="496"/>
    </location>
</feature>
<feature type="transmembrane region" description="Helical" evidence="1">
    <location>
        <begin position="939"/>
        <end position="956"/>
    </location>
</feature>
<feature type="transmembrane region" description="Helical" evidence="1">
    <location>
        <begin position="286"/>
        <end position="307"/>
    </location>
</feature>
<feature type="transmembrane region" description="Helical" evidence="1">
    <location>
        <begin position="740"/>
        <end position="758"/>
    </location>
</feature>
<keyword evidence="1" id="KW-0812">Transmembrane</keyword>
<feature type="transmembrane region" description="Helical" evidence="1">
    <location>
        <begin position="647"/>
        <end position="665"/>
    </location>
</feature>
<feature type="transmembrane region" description="Helical" evidence="1">
    <location>
        <begin position="201"/>
        <end position="221"/>
    </location>
</feature>
<feature type="transmembrane region" description="Helical" evidence="1">
    <location>
        <begin position="319"/>
        <end position="336"/>
    </location>
</feature>
<reference evidence="2 3" key="1">
    <citation type="submission" date="2019-03" db="EMBL/GenBank/DDBJ databases">
        <authorList>
            <person name="Kim M.K.M."/>
        </authorList>
    </citation>
    <scope>NUCLEOTIDE SEQUENCE [LARGE SCALE GENOMIC DNA]</scope>
    <source>
        <strain evidence="2 3">18JY15-6</strain>
    </source>
</reference>
<accession>A0A4R1BY21</accession>
<keyword evidence="1" id="KW-0472">Membrane</keyword>
<feature type="transmembrane region" description="Helical" evidence="1">
    <location>
        <begin position="765"/>
        <end position="784"/>
    </location>
</feature>
<feature type="transmembrane region" description="Helical" evidence="1">
    <location>
        <begin position="842"/>
        <end position="860"/>
    </location>
</feature>
<feature type="transmembrane region" description="Helical" evidence="1">
    <location>
        <begin position="575"/>
        <end position="592"/>
    </location>
</feature>
<evidence type="ECO:0000313" key="2">
    <source>
        <dbReference type="EMBL" id="TCJ22891.1"/>
    </source>
</evidence>
<proteinExistence type="predicted"/>
<feature type="transmembrane region" description="Helical" evidence="1">
    <location>
        <begin position="174"/>
        <end position="195"/>
    </location>
</feature>
<organism evidence="2 3">
    <name type="scientific">Nocardioides jejuensis</name>
    <dbReference type="NCBI Taxonomy" id="2502782"/>
    <lineage>
        <taxon>Bacteria</taxon>
        <taxon>Bacillati</taxon>
        <taxon>Actinomycetota</taxon>
        <taxon>Actinomycetes</taxon>
        <taxon>Propionibacteriales</taxon>
        <taxon>Nocardioidaceae</taxon>
        <taxon>Nocardioides</taxon>
    </lineage>
</organism>
<dbReference type="EMBL" id="SJZJ01000020">
    <property type="protein sequence ID" value="TCJ22891.1"/>
    <property type="molecule type" value="Genomic_DNA"/>
</dbReference>
<comment type="caution">
    <text evidence="2">The sequence shown here is derived from an EMBL/GenBank/DDBJ whole genome shotgun (WGS) entry which is preliminary data.</text>
</comment>
<sequence length="974" mass="97908">MFLYADRTVCPRCRAALPVAADGCDQCRAALDDSRAYDVFVALQTVDRLVGQLSDRPLVAAGVPAVTVPAGAAPPVPPGPAMQQRAADLRMRAPLPIDRPAAVRPVMSGLTVPKILLGLGALCLVVAALVFLAVAWSALGVGGRTAVLVGFTAAAGGLAAWSARSGLRAGAESLTTVALGLFLLDLTGAHSSGWFGDLGSTGFAVLAGALVAGAGTAAAVATRRTKEPRLVSAEVVVFLGTTAALLATAGFDWATPARWSLVASVTGAALALGLRSLRLAAPAIGIAAVAGMAWIGLVAAGITRAALHASWSGLWAEGHAWPLVAAAVLAAAPLAVRRVPAAIRTGAASAAVLLLTVAACMPGLDEALAPVTLTLVAVVATHTVAAWLLPHPWRIVTAAPLTLAGAATALLACMAALSTVVDSDLLDHGLWTDDATGYVMPWSVDGVWSALLPLTTAAALAALISLARGSSLVPPRRLLAPAITVLVAAGSLSPVIFGVPRYTAVATFVVAAGGLASWALARRENVAWIAVPPLGILALGTALADDGLTIAVLALLTAAFAAASTERAPGWLREVSGWALPVALGATTWAIASASGLDGTWRAAPVIAAVAVLALSRPGAAPEVSGLGVALVAITVSAAFEPGDLRIVAGQLAATGLVATLVGVLRRPEGSLAGMALLGAAGLAAWPDTATAVVVLSLGLAVTVLHEVRRTAPADVVARAATPVAAGALLWSATDLVGLSGAWIGVPAVAALGALLAWRADPVREVPAGVVGGWAALAAVAPLADPQAWTAVYLTLGGVAFTVSALLHADRRRFGWVGLTLLTLATWLRLDQLGVGTVEAYTLPLAVVLLVVGTVALLRGDRSTLQTQGAGLGLALVPSLLQVLAEPVALRAVLLGAGAIALVAVGVQRRWAAPLLAGGSALTLLVLRQMTIAQVLPQWALIGLAGVALTFVGLTWEKRLANVRTAAGYVRGLR</sequence>
<dbReference type="RefSeq" id="WP_131584473.1">
    <property type="nucleotide sequence ID" value="NZ_SJZJ01000020.1"/>
</dbReference>
<dbReference type="OrthoDB" id="3790598at2"/>